<name>A0A1F6Y420_9BACT</name>
<dbReference type="Pfam" id="PF01551">
    <property type="entry name" value="Peptidase_M23"/>
    <property type="match status" value="1"/>
</dbReference>
<dbReference type="InterPro" id="IPR016047">
    <property type="entry name" value="M23ase_b-sheet_dom"/>
</dbReference>
<dbReference type="AlphaFoldDB" id="A0A1F6Y420"/>
<dbReference type="InterPro" id="IPR011055">
    <property type="entry name" value="Dup_hybrid_motif"/>
</dbReference>
<keyword evidence="1" id="KW-1133">Transmembrane helix</keyword>
<accession>A0A1F6Y420</accession>
<reference evidence="3 4" key="1">
    <citation type="journal article" date="2016" name="Nat. Commun.">
        <title>Thousands of microbial genomes shed light on interconnected biogeochemical processes in an aquifer system.</title>
        <authorList>
            <person name="Anantharaman K."/>
            <person name="Brown C.T."/>
            <person name="Hug L.A."/>
            <person name="Sharon I."/>
            <person name="Castelle C.J."/>
            <person name="Probst A.J."/>
            <person name="Thomas B.C."/>
            <person name="Singh A."/>
            <person name="Wilkins M.J."/>
            <person name="Karaoz U."/>
            <person name="Brodie E.L."/>
            <person name="Williams K.H."/>
            <person name="Hubbard S.S."/>
            <person name="Banfield J.F."/>
        </authorList>
    </citation>
    <scope>NUCLEOTIDE SEQUENCE [LARGE SCALE GENOMIC DNA]</scope>
</reference>
<dbReference type="CDD" id="cd00118">
    <property type="entry name" value="LysM"/>
    <property type="match status" value="2"/>
</dbReference>
<organism evidence="3 4">
    <name type="scientific">Candidatus Nomurabacteria bacterium RIFCSPLOWO2_02_FULL_40_67</name>
    <dbReference type="NCBI Taxonomy" id="1801787"/>
    <lineage>
        <taxon>Bacteria</taxon>
        <taxon>Candidatus Nomuraibacteriota</taxon>
    </lineage>
</organism>
<evidence type="ECO:0000313" key="4">
    <source>
        <dbReference type="Proteomes" id="UP000177693"/>
    </source>
</evidence>
<dbReference type="GO" id="GO:0004222">
    <property type="term" value="F:metalloendopeptidase activity"/>
    <property type="evidence" value="ECO:0007669"/>
    <property type="project" value="TreeGrafter"/>
</dbReference>
<proteinExistence type="predicted"/>
<protein>
    <recommendedName>
        <fullName evidence="2">LysM domain-containing protein</fullName>
    </recommendedName>
</protein>
<dbReference type="InterPro" id="IPR036779">
    <property type="entry name" value="LysM_dom_sf"/>
</dbReference>
<sequence>MGSERQSLGISFVFIKPKLKILISAPFLPLFLGLFWLLAISTQAEAGFPSSIFLGPDANAQVNLDSAQSSKNLQLNSQTMDLLRANVSSASILENKNDKKGDNKDQIDPSANINIVSDTAMLPATGPMGVSGGRDVPDTSSLETSVYVIRKGDTLSSIAEMFGVSVDTILSANDMNKGDKLKEGDTLLILPFDAVEHPVAKGETLNGIAIKYKVDLEDILDANNIDANTKLVVGERLIIPGAEMLSENAPRSVNPSVTRGGSQIYTVAPGYFVNPVPGARRTRGITKAHNGVDLAAPKGTPILAAASGTVVIARNGYNGGFGNYVVIQHPNGTKTLYAHMSKLGTTPGAQVSQGEMIGRVGNTGRSRGDHAHVEVLGGKNPL</sequence>
<dbReference type="Gene3D" id="2.70.70.10">
    <property type="entry name" value="Glucose Permease (Domain IIA)"/>
    <property type="match status" value="1"/>
</dbReference>
<dbReference type="SUPFAM" id="SSF54106">
    <property type="entry name" value="LysM domain"/>
    <property type="match status" value="2"/>
</dbReference>
<dbReference type="CDD" id="cd12797">
    <property type="entry name" value="M23_peptidase"/>
    <property type="match status" value="1"/>
</dbReference>
<dbReference type="PROSITE" id="PS51782">
    <property type="entry name" value="LYSM"/>
    <property type="match status" value="2"/>
</dbReference>
<comment type="caution">
    <text evidence="3">The sequence shown here is derived from an EMBL/GenBank/DDBJ whole genome shotgun (WGS) entry which is preliminary data.</text>
</comment>
<feature type="transmembrane region" description="Helical" evidence="1">
    <location>
        <begin position="21"/>
        <end position="40"/>
    </location>
</feature>
<dbReference type="PANTHER" id="PTHR21666">
    <property type="entry name" value="PEPTIDASE-RELATED"/>
    <property type="match status" value="1"/>
</dbReference>
<dbReference type="InterPro" id="IPR018392">
    <property type="entry name" value="LysM"/>
</dbReference>
<dbReference type="SMART" id="SM00257">
    <property type="entry name" value="LysM"/>
    <property type="match status" value="2"/>
</dbReference>
<feature type="domain" description="LysM" evidence="2">
    <location>
        <begin position="145"/>
        <end position="189"/>
    </location>
</feature>
<feature type="domain" description="LysM" evidence="2">
    <location>
        <begin position="195"/>
        <end position="239"/>
    </location>
</feature>
<keyword evidence="1" id="KW-0472">Membrane</keyword>
<dbReference type="Proteomes" id="UP000177693">
    <property type="component" value="Unassembled WGS sequence"/>
</dbReference>
<gene>
    <name evidence="3" type="ORF">A3I23_02440</name>
</gene>
<dbReference type="EMBL" id="MFVL01000023">
    <property type="protein sequence ID" value="OGJ01123.1"/>
    <property type="molecule type" value="Genomic_DNA"/>
</dbReference>
<dbReference type="InterPro" id="IPR050570">
    <property type="entry name" value="Cell_wall_metabolism_enzyme"/>
</dbReference>
<evidence type="ECO:0000313" key="3">
    <source>
        <dbReference type="EMBL" id="OGJ01123.1"/>
    </source>
</evidence>
<dbReference type="Gene3D" id="3.10.350.10">
    <property type="entry name" value="LysM domain"/>
    <property type="match status" value="2"/>
</dbReference>
<dbReference type="Pfam" id="PF01476">
    <property type="entry name" value="LysM"/>
    <property type="match status" value="2"/>
</dbReference>
<evidence type="ECO:0000259" key="2">
    <source>
        <dbReference type="PROSITE" id="PS51782"/>
    </source>
</evidence>
<evidence type="ECO:0000256" key="1">
    <source>
        <dbReference type="SAM" id="Phobius"/>
    </source>
</evidence>
<dbReference type="PANTHER" id="PTHR21666:SF270">
    <property type="entry name" value="MUREIN HYDROLASE ACTIVATOR ENVC"/>
    <property type="match status" value="1"/>
</dbReference>
<dbReference type="SUPFAM" id="SSF51261">
    <property type="entry name" value="Duplicated hybrid motif"/>
    <property type="match status" value="1"/>
</dbReference>
<keyword evidence="1" id="KW-0812">Transmembrane</keyword>